<dbReference type="InterPro" id="IPR020449">
    <property type="entry name" value="Tscrpt_reg_AraC-type_HTH"/>
</dbReference>
<evidence type="ECO:0000256" key="1">
    <source>
        <dbReference type="ARBA" id="ARBA00023015"/>
    </source>
</evidence>
<evidence type="ECO:0000256" key="3">
    <source>
        <dbReference type="ARBA" id="ARBA00023163"/>
    </source>
</evidence>
<comment type="caution">
    <text evidence="5">The sequence shown here is derived from an EMBL/GenBank/DDBJ whole genome shotgun (WGS) entry which is preliminary data.</text>
</comment>
<organism evidence="5 6">
    <name type="scientific">Emticicia aquatilis</name>
    <dbReference type="NCBI Taxonomy" id="1537369"/>
    <lineage>
        <taxon>Bacteria</taxon>
        <taxon>Pseudomonadati</taxon>
        <taxon>Bacteroidota</taxon>
        <taxon>Cytophagia</taxon>
        <taxon>Cytophagales</taxon>
        <taxon>Leadbetterellaceae</taxon>
        <taxon>Emticicia</taxon>
    </lineage>
</organism>
<dbReference type="PROSITE" id="PS01124">
    <property type="entry name" value="HTH_ARAC_FAMILY_2"/>
    <property type="match status" value="1"/>
</dbReference>
<dbReference type="InterPro" id="IPR018060">
    <property type="entry name" value="HTH_AraC"/>
</dbReference>
<dbReference type="AlphaFoldDB" id="A0A916YX96"/>
<reference evidence="5" key="2">
    <citation type="submission" date="2020-09" db="EMBL/GenBank/DDBJ databases">
        <authorList>
            <person name="Sun Q."/>
            <person name="Zhou Y."/>
        </authorList>
    </citation>
    <scope>NUCLEOTIDE SEQUENCE</scope>
    <source>
        <strain evidence="5">CGMCC 1.15958</strain>
    </source>
</reference>
<dbReference type="PANTHER" id="PTHR43280">
    <property type="entry name" value="ARAC-FAMILY TRANSCRIPTIONAL REGULATOR"/>
    <property type="match status" value="1"/>
</dbReference>
<dbReference type="PRINTS" id="PR00032">
    <property type="entry name" value="HTHARAC"/>
</dbReference>
<dbReference type="EMBL" id="BMKK01000006">
    <property type="protein sequence ID" value="GGD64977.1"/>
    <property type="molecule type" value="Genomic_DNA"/>
</dbReference>
<dbReference type="Gene3D" id="1.10.10.60">
    <property type="entry name" value="Homeodomain-like"/>
    <property type="match status" value="2"/>
</dbReference>
<dbReference type="PANTHER" id="PTHR43280:SF28">
    <property type="entry name" value="HTH-TYPE TRANSCRIPTIONAL ACTIVATOR RHAS"/>
    <property type="match status" value="1"/>
</dbReference>
<evidence type="ECO:0000313" key="6">
    <source>
        <dbReference type="Proteomes" id="UP000609064"/>
    </source>
</evidence>
<keyword evidence="6" id="KW-1185">Reference proteome</keyword>
<dbReference type="Proteomes" id="UP000609064">
    <property type="component" value="Unassembled WGS sequence"/>
</dbReference>
<evidence type="ECO:0000259" key="4">
    <source>
        <dbReference type="PROSITE" id="PS01124"/>
    </source>
</evidence>
<keyword evidence="1" id="KW-0805">Transcription regulation</keyword>
<dbReference type="GO" id="GO:0043565">
    <property type="term" value="F:sequence-specific DNA binding"/>
    <property type="evidence" value="ECO:0007669"/>
    <property type="project" value="InterPro"/>
</dbReference>
<feature type="domain" description="HTH araC/xylS-type" evidence="4">
    <location>
        <begin position="204"/>
        <end position="302"/>
    </location>
</feature>
<dbReference type="Pfam" id="PF12833">
    <property type="entry name" value="HTH_18"/>
    <property type="match status" value="1"/>
</dbReference>
<evidence type="ECO:0000313" key="5">
    <source>
        <dbReference type="EMBL" id="GGD64977.1"/>
    </source>
</evidence>
<dbReference type="SUPFAM" id="SSF46689">
    <property type="entry name" value="Homeodomain-like"/>
    <property type="match status" value="2"/>
</dbReference>
<dbReference type="InterPro" id="IPR009594">
    <property type="entry name" value="Tscrpt_reg_HTH_AraC_N"/>
</dbReference>
<proteinExistence type="predicted"/>
<protein>
    <recommendedName>
        <fullName evidence="4">HTH araC/xylS-type domain-containing protein</fullName>
    </recommendedName>
</protein>
<evidence type="ECO:0000256" key="2">
    <source>
        <dbReference type="ARBA" id="ARBA00023125"/>
    </source>
</evidence>
<gene>
    <name evidence="5" type="ORF">GCM10011514_31260</name>
</gene>
<dbReference type="InterPro" id="IPR018062">
    <property type="entry name" value="HTH_AraC-typ_CS"/>
</dbReference>
<dbReference type="PROSITE" id="PS00041">
    <property type="entry name" value="HTH_ARAC_FAMILY_1"/>
    <property type="match status" value="1"/>
</dbReference>
<keyword evidence="3" id="KW-0804">Transcription</keyword>
<keyword evidence="2" id="KW-0238">DNA-binding</keyword>
<dbReference type="RefSeq" id="WP_188767135.1">
    <property type="nucleotide sequence ID" value="NZ_BMKK01000006.1"/>
</dbReference>
<dbReference type="GO" id="GO:0003700">
    <property type="term" value="F:DNA-binding transcription factor activity"/>
    <property type="evidence" value="ECO:0007669"/>
    <property type="project" value="InterPro"/>
</dbReference>
<name>A0A916YX96_9BACT</name>
<accession>A0A916YX96</accession>
<dbReference type="SMART" id="SM00342">
    <property type="entry name" value="HTH_ARAC"/>
    <property type="match status" value="1"/>
</dbReference>
<reference evidence="5" key="1">
    <citation type="journal article" date="2014" name="Int. J. Syst. Evol. Microbiol.">
        <title>Complete genome sequence of Corynebacterium casei LMG S-19264T (=DSM 44701T), isolated from a smear-ripened cheese.</title>
        <authorList>
            <consortium name="US DOE Joint Genome Institute (JGI-PGF)"/>
            <person name="Walter F."/>
            <person name="Albersmeier A."/>
            <person name="Kalinowski J."/>
            <person name="Ruckert C."/>
        </authorList>
    </citation>
    <scope>NUCLEOTIDE SEQUENCE</scope>
    <source>
        <strain evidence="5">CGMCC 1.15958</strain>
    </source>
</reference>
<dbReference type="InterPro" id="IPR009057">
    <property type="entry name" value="Homeodomain-like_sf"/>
</dbReference>
<sequence length="326" mass="37818">MEPYFNISYHQQNRKLVDLVENRTAYTLNNAELNIYETHKTAEKVALQFTNPVLASMIRGKKVMHLTDLPSFDFLPGESVIVPSHEIMQIDFPEAKEDNPTQCLALAISQPQIKKITDELNEHFPLVDDKNGWNFTESNFYLTNDNGINHLVSHLIYIFTENNKAKDVFADLVLKELIIRLMQTKARTILLENFQQNINTNRLSYAVKYIHDNLYRTLSVKELSEKACMSEPNFYRCFKQQFGISPVEYINQKRIELAKKLLQTIETNIADICFSCGFNNHNHFIKTFKKYTQTTPANYRKKFLNDISVGSLKNLPLGYVLNSQAF</sequence>
<dbReference type="Pfam" id="PF06719">
    <property type="entry name" value="AraC_N"/>
    <property type="match status" value="1"/>
</dbReference>